<keyword evidence="1" id="KW-0229">DNA integration</keyword>
<name>A0A7Z7IST7_9MYCO</name>
<comment type="caution">
    <text evidence="8">The sequence shown here is derived from an EMBL/GenBank/DDBJ whole genome shotgun (WGS) entry which is preliminary data.</text>
</comment>
<evidence type="ECO:0000256" key="5">
    <source>
        <dbReference type="SAM" id="MobiDB-lite"/>
    </source>
</evidence>
<dbReference type="GO" id="GO:0006310">
    <property type="term" value="P:DNA recombination"/>
    <property type="evidence" value="ECO:0007669"/>
    <property type="project" value="UniProtKB-KW"/>
</dbReference>
<evidence type="ECO:0000259" key="6">
    <source>
        <dbReference type="PROSITE" id="PS51898"/>
    </source>
</evidence>
<dbReference type="InterPro" id="IPR013762">
    <property type="entry name" value="Integrase-like_cat_sf"/>
</dbReference>
<gene>
    <name evidence="8" type="primary">xerD_8</name>
    <name evidence="8" type="ORF">MSIMFB_05385</name>
</gene>
<dbReference type="EMBL" id="OCTY01000002">
    <property type="protein sequence ID" value="SOJ57907.1"/>
    <property type="molecule type" value="Genomic_DNA"/>
</dbReference>
<dbReference type="AlphaFoldDB" id="A0A7Z7IST7"/>
<dbReference type="PANTHER" id="PTHR30349:SF81">
    <property type="entry name" value="TYROSINE RECOMBINASE XERC"/>
    <property type="match status" value="1"/>
</dbReference>
<organism evidence="8 9">
    <name type="scientific">Mycobacterium simulans</name>
    <dbReference type="NCBI Taxonomy" id="627089"/>
    <lineage>
        <taxon>Bacteria</taxon>
        <taxon>Bacillati</taxon>
        <taxon>Actinomycetota</taxon>
        <taxon>Actinomycetes</taxon>
        <taxon>Mycobacteriales</taxon>
        <taxon>Mycobacteriaceae</taxon>
        <taxon>Mycobacterium</taxon>
    </lineage>
</organism>
<evidence type="ECO:0000259" key="7">
    <source>
        <dbReference type="PROSITE" id="PS51900"/>
    </source>
</evidence>
<accession>A0A7Z7IST7</accession>
<proteinExistence type="predicted"/>
<dbReference type="Gene3D" id="1.10.443.10">
    <property type="entry name" value="Intergrase catalytic core"/>
    <property type="match status" value="1"/>
</dbReference>
<protein>
    <submittedName>
        <fullName evidence="8">Tyrosine recombinase XerD</fullName>
    </submittedName>
</protein>
<reference evidence="8 9" key="1">
    <citation type="submission" date="2017-10" db="EMBL/GenBank/DDBJ databases">
        <authorList>
            <consortium name="Urmite Genomes"/>
        </authorList>
    </citation>
    <scope>NUCLEOTIDE SEQUENCE [LARGE SCALE GENOMIC DNA]</scope>
    <source>
        <strain evidence="8 9">FB-527</strain>
    </source>
</reference>
<evidence type="ECO:0000256" key="3">
    <source>
        <dbReference type="ARBA" id="ARBA00023172"/>
    </source>
</evidence>
<dbReference type="Gene3D" id="1.10.150.130">
    <property type="match status" value="1"/>
</dbReference>
<sequence>MDQFMPCLIRHRRGVELVAITLGHPLLDDYLAFVAARARPNTWLAVASDLKIFFGVVGKQPAQVNAADVFAFLASQRTSRLGERVVRLEDGEPGLAARTIARRLSSVRGLYAYLVARGDTGVSRNPVPTSLAARRPGARRGNGGVPLIRTPRTLPRVLAPGEVDALRAALRTHRDRAIVEAMLLGGLRRCEVLGLRLADVNAGERRVFVAEGKGGRQRMVPVSARFFASLGDYLDQERPQASSDRVFVVLKGPRRGESLSAAGLDEILDGARGRAGLTQATCHQLRHTCFTRLREAGMALEAIQAQAGHASIDSTRIYLHLANDWLEREYLRAAEAIEAQVVASGEAVEE</sequence>
<dbReference type="GO" id="GO:0015074">
    <property type="term" value="P:DNA integration"/>
    <property type="evidence" value="ECO:0007669"/>
    <property type="project" value="UniProtKB-KW"/>
</dbReference>
<feature type="domain" description="Core-binding (CB)" evidence="7">
    <location>
        <begin position="21"/>
        <end position="115"/>
    </location>
</feature>
<dbReference type="Proteomes" id="UP000554965">
    <property type="component" value="Unassembled WGS sequence"/>
</dbReference>
<dbReference type="InterPro" id="IPR010998">
    <property type="entry name" value="Integrase_recombinase_N"/>
</dbReference>
<keyword evidence="2 4" id="KW-0238">DNA-binding</keyword>
<dbReference type="PANTHER" id="PTHR30349">
    <property type="entry name" value="PHAGE INTEGRASE-RELATED"/>
    <property type="match status" value="1"/>
</dbReference>
<dbReference type="PROSITE" id="PS51900">
    <property type="entry name" value="CB"/>
    <property type="match status" value="1"/>
</dbReference>
<dbReference type="InterPro" id="IPR002104">
    <property type="entry name" value="Integrase_catalytic"/>
</dbReference>
<keyword evidence="3" id="KW-0233">DNA recombination</keyword>
<evidence type="ECO:0000313" key="8">
    <source>
        <dbReference type="EMBL" id="SOJ57907.1"/>
    </source>
</evidence>
<keyword evidence="9" id="KW-1185">Reference proteome</keyword>
<dbReference type="InterPro" id="IPR004107">
    <property type="entry name" value="Integrase_SAM-like_N"/>
</dbReference>
<dbReference type="RefSeq" id="WP_186245257.1">
    <property type="nucleotide sequence ID" value="NZ_OCTY01000002.1"/>
</dbReference>
<dbReference type="InterPro" id="IPR044068">
    <property type="entry name" value="CB"/>
</dbReference>
<evidence type="ECO:0000256" key="2">
    <source>
        <dbReference type="ARBA" id="ARBA00023125"/>
    </source>
</evidence>
<dbReference type="InterPro" id="IPR050090">
    <property type="entry name" value="Tyrosine_recombinase_XerCD"/>
</dbReference>
<dbReference type="InterPro" id="IPR011010">
    <property type="entry name" value="DNA_brk_join_enz"/>
</dbReference>
<evidence type="ECO:0000256" key="1">
    <source>
        <dbReference type="ARBA" id="ARBA00022908"/>
    </source>
</evidence>
<dbReference type="Pfam" id="PF02899">
    <property type="entry name" value="Phage_int_SAM_1"/>
    <property type="match status" value="1"/>
</dbReference>
<feature type="domain" description="Tyr recombinase" evidence="6">
    <location>
        <begin position="153"/>
        <end position="331"/>
    </location>
</feature>
<evidence type="ECO:0000256" key="4">
    <source>
        <dbReference type="PROSITE-ProRule" id="PRU01248"/>
    </source>
</evidence>
<dbReference type="GO" id="GO:0003677">
    <property type="term" value="F:DNA binding"/>
    <property type="evidence" value="ECO:0007669"/>
    <property type="project" value="UniProtKB-UniRule"/>
</dbReference>
<dbReference type="SUPFAM" id="SSF56349">
    <property type="entry name" value="DNA breaking-rejoining enzymes"/>
    <property type="match status" value="1"/>
</dbReference>
<dbReference type="PROSITE" id="PS51898">
    <property type="entry name" value="TYR_RECOMBINASE"/>
    <property type="match status" value="1"/>
</dbReference>
<feature type="region of interest" description="Disordered" evidence="5">
    <location>
        <begin position="126"/>
        <end position="146"/>
    </location>
</feature>
<dbReference type="Pfam" id="PF00589">
    <property type="entry name" value="Phage_integrase"/>
    <property type="match status" value="1"/>
</dbReference>
<evidence type="ECO:0000313" key="9">
    <source>
        <dbReference type="Proteomes" id="UP000554965"/>
    </source>
</evidence>